<organism evidence="13 14">
    <name type="scientific">Lentinula edodes</name>
    <name type="common">Shiitake mushroom</name>
    <name type="synonym">Lentinus edodes</name>
    <dbReference type="NCBI Taxonomy" id="5353"/>
    <lineage>
        <taxon>Eukaryota</taxon>
        <taxon>Fungi</taxon>
        <taxon>Dikarya</taxon>
        <taxon>Basidiomycota</taxon>
        <taxon>Agaricomycotina</taxon>
        <taxon>Agaricomycetes</taxon>
        <taxon>Agaricomycetidae</taxon>
        <taxon>Agaricales</taxon>
        <taxon>Marasmiineae</taxon>
        <taxon>Omphalotaceae</taxon>
        <taxon>Lentinula</taxon>
    </lineage>
</organism>
<evidence type="ECO:0000256" key="5">
    <source>
        <dbReference type="ARBA" id="ARBA00020673"/>
    </source>
</evidence>
<feature type="transmembrane region" description="Helical" evidence="11">
    <location>
        <begin position="233"/>
        <end position="254"/>
    </location>
</feature>
<evidence type="ECO:0000259" key="12">
    <source>
        <dbReference type="Pfam" id="PF09335"/>
    </source>
</evidence>
<dbReference type="AlphaFoldDB" id="A0A1Q3EKD3"/>
<feature type="transmembrane region" description="Helical" evidence="11">
    <location>
        <begin position="37"/>
        <end position="56"/>
    </location>
</feature>
<feature type="transmembrane region" description="Helical" evidence="11">
    <location>
        <begin position="77"/>
        <end position="95"/>
    </location>
</feature>
<protein>
    <recommendedName>
        <fullName evidence="4">Golgi apparatus membrane protein TVP38</fullName>
    </recommendedName>
    <alternativeName>
        <fullName evidence="5">Golgi apparatus membrane protein tvp38</fullName>
    </alternativeName>
</protein>
<dbReference type="PANTHER" id="PTHR47549">
    <property type="entry name" value="GOLGI APPARATUS MEMBRANE PROTEIN TVP38-RELATED"/>
    <property type="match status" value="1"/>
</dbReference>
<evidence type="ECO:0000313" key="14">
    <source>
        <dbReference type="Proteomes" id="UP000188533"/>
    </source>
</evidence>
<dbReference type="Proteomes" id="UP000188533">
    <property type="component" value="Unassembled WGS sequence"/>
</dbReference>
<dbReference type="InterPro" id="IPR051076">
    <property type="entry name" value="Golgi_membrane_TVP38/TMEM64"/>
</dbReference>
<comment type="subcellular location">
    <subcellularLocation>
        <location evidence="2">Golgi apparatus membrane</location>
        <topology evidence="2">Multi-pass membrane protein</topology>
    </subcellularLocation>
</comment>
<dbReference type="GO" id="GO:0000022">
    <property type="term" value="P:mitotic spindle elongation"/>
    <property type="evidence" value="ECO:0007669"/>
    <property type="project" value="TreeGrafter"/>
</dbReference>
<dbReference type="Pfam" id="PF09335">
    <property type="entry name" value="VTT_dom"/>
    <property type="match status" value="1"/>
</dbReference>
<gene>
    <name evidence="13" type="ORF">LENED_009670</name>
</gene>
<dbReference type="EMBL" id="BDGU01000482">
    <property type="protein sequence ID" value="GAW07662.1"/>
    <property type="molecule type" value="Genomic_DNA"/>
</dbReference>
<reference evidence="13 14" key="2">
    <citation type="submission" date="2017-02" db="EMBL/GenBank/DDBJ databases">
        <title>A genome survey and senescence transcriptome analysis in Lentinula edodes.</title>
        <authorList>
            <person name="Sakamoto Y."/>
            <person name="Nakade K."/>
            <person name="Sato S."/>
            <person name="Yoshida Y."/>
            <person name="Miyazaki K."/>
            <person name="Natsume S."/>
            <person name="Konno N."/>
        </authorList>
    </citation>
    <scope>NUCLEOTIDE SEQUENCE [LARGE SCALE GENOMIC DNA]</scope>
    <source>
        <strain evidence="13 14">NBRC 111202</strain>
    </source>
</reference>
<evidence type="ECO:0000256" key="1">
    <source>
        <dbReference type="ARBA" id="ARBA00002978"/>
    </source>
</evidence>
<evidence type="ECO:0000313" key="13">
    <source>
        <dbReference type="EMBL" id="GAW07662.1"/>
    </source>
</evidence>
<keyword evidence="6 11" id="KW-0812">Transmembrane</keyword>
<evidence type="ECO:0000256" key="10">
    <source>
        <dbReference type="SAM" id="MobiDB-lite"/>
    </source>
</evidence>
<evidence type="ECO:0000256" key="2">
    <source>
        <dbReference type="ARBA" id="ARBA00004653"/>
    </source>
</evidence>
<evidence type="ECO:0000256" key="4">
    <source>
        <dbReference type="ARBA" id="ARBA00013533"/>
    </source>
</evidence>
<dbReference type="InterPro" id="IPR032816">
    <property type="entry name" value="VTT_dom"/>
</dbReference>
<dbReference type="GO" id="GO:0000139">
    <property type="term" value="C:Golgi membrane"/>
    <property type="evidence" value="ECO:0007669"/>
    <property type="project" value="UniProtKB-SubCell"/>
</dbReference>
<evidence type="ECO:0000256" key="11">
    <source>
        <dbReference type="SAM" id="Phobius"/>
    </source>
</evidence>
<evidence type="ECO:0000256" key="8">
    <source>
        <dbReference type="ARBA" id="ARBA00023034"/>
    </source>
</evidence>
<keyword evidence="9 11" id="KW-0472">Membrane</keyword>
<feature type="region of interest" description="Disordered" evidence="10">
    <location>
        <begin position="350"/>
        <end position="371"/>
    </location>
</feature>
<feature type="transmembrane region" description="Helical" evidence="11">
    <location>
        <begin position="115"/>
        <end position="136"/>
    </location>
</feature>
<comment type="caution">
    <text evidence="13">The sequence shown here is derived from an EMBL/GenBank/DDBJ whole genome shotgun (WGS) entry which is preliminary data.</text>
</comment>
<comment type="function">
    <text evidence="1">Golgi membrane protein involved in vesicular trafficking and spindle migration.</text>
</comment>
<comment type="similarity">
    <text evidence="3">Belongs to the TVP38/TMEM64 family.</text>
</comment>
<feature type="domain" description="VTT" evidence="12">
    <location>
        <begin position="97"/>
        <end position="213"/>
    </location>
</feature>
<dbReference type="PANTHER" id="PTHR47549:SF1">
    <property type="entry name" value="GOLGI APPARATUS MEMBRANE PROTEIN TVP38"/>
    <property type="match status" value="1"/>
</dbReference>
<dbReference type="STRING" id="5353.A0A1Q3EKD3"/>
<dbReference type="GO" id="GO:0016192">
    <property type="term" value="P:vesicle-mediated transport"/>
    <property type="evidence" value="ECO:0007669"/>
    <property type="project" value="TreeGrafter"/>
</dbReference>
<name>A0A1Q3EKD3_LENED</name>
<sequence length="371" mass="41026">MTSDNSDSRLRQLARLPNIYAAHALNRYRRLGTFGKMVFFIWALINVSLVVFVVVVTPAKIFQFLYDKSTQLSHTRFGFLALGGLIFLVSFPPLIGHTTTVTVCGFAYGWKIGFLIAAIASIVGSASSFSVLRLLFSSRLRQWSMKNDKFMALESVVKEKGLPLIILIRISPFPPWVYSNSLFASIESVALWQFVVATTFVFPKLLLHAFIGSRMAALSDGNQREEMDTSTKILNGCLVGGGIVIAVLASWLVYTLVQTHIRKLEGVSPAVDELAAEAIEDFDEEAPLLGVNTVCFVKCSTNSIWFPVLSAGYSHFQSRTAGSVMMIARNHLHHRKEVLYRVKEMKDQDAAGGRDSRFRGVMSSATSPTPA</sequence>
<evidence type="ECO:0000256" key="3">
    <source>
        <dbReference type="ARBA" id="ARBA00008640"/>
    </source>
</evidence>
<keyword evidence="14" id="KW-1185">Reference proteome</keyword>
<feature type="transmembrane region" description="Helical" evidence="11">
    <location>
        <begin position="190"/>
        <end position="212"/>
    </location>
</feature>
<accession>A0A1Q3EKD3</accession>
<keyword evidence="7 11" id="KW-1133">Transmembrane helix</keyword>
<proteinExistence type="inferred from homology"/>
<keyword evidence="8" id="KW-0333">Golgi apparatus</keyword>
<evidence type="ECO:0000256" key="6">
    <source>
        <dbReference type="ARBA" id="ARBA00022692"/>
    </source>
</evidence>
<evidence type="ECO:0000256" key="7">
    <source>
        <dbReference type="ARBA" id="ARBA00022989"/>
    </source>
</evidence>
<reference evidence="13 14" key="1">
    <citation type="submission" date="2016-08" db="EMBL/GenBank/DDBJ databases">
        <authorList>
            <consortium name="Lentinula edodes genome sequencing consortium"/>
            <person name="Sakamoto Y."/>
            <person name="Nakade K."/>
            <person name="Sato S."/>
            <person name="Yoshida Y."/>
            <person name="Miyazaki K."/>
            <person name="Natsume S."/>
            <person name="Konno N."/>
        </authorList>
    </citation>
    <scope>NUCLEOTIDE SEQUENCE [LARGE SCALE GENOMIC DNA]</scope>
    <source>
        <strain evidence="13 14">NBRC 111202</strain>
    </source>
</reference>
<evidence type="ECO:0000256" key="9">
    <source>
        <dbReference type="ARBA" id="ARBA00023136"/>
    </source>
</evidence>